<dbReference type="PANTHER" id="PTHR20861:SF6">
    <property type="entry name" value="BETA-RIBOFURANOSYLPHENOL 5'-PHOSPHATE SYNTHASE"/>
    <property type="match status" value="1"/>
</dbReference>
<keyword evidence="2 5" id="KW-0418">Kinase</keyword>
<dbReference type="Pfam" id="PF08544">
    <property type="entry name" value="GHMP_kinases_C"/>
    <property type="match status" value="1"/>
</dbReference>
<evidence type="ECO:0000259" key="3">
    <source>
        <dbReference type="Pfam" id="PF00288"/>
    </source>
</evidence>
<evidence type="ECO:0000313" key="5">
    <source>
        <dbReference type="EMBL" id="QCW82390.1"/>
    </source>
</evidence>
<evidence type="ECO:0000259" key="4">
    <source>
        <dbReference type="Pfam" id="PF08544"/>
    </source>
</evidence>
<evidence type="ECO:0000256" key="1">
    <source>
        <dbReference type="ARBA" id="ARBA00022679"/>
    </source>
</evidence>
<dbReference type="PANTHER" id="PTHR20861">
    <property type="entry name" value="HOMOSERINE/4-DIPHOSPHOCYTIDYL-2-C-METHYL-D-ERYTHRITOL KINASE"/>
    <property type="match status" value="1"/>
</dbReference>
<dbReference type="AlphaFoldDB" id="A0A4P9UPE9"/>
<dbReference type="SUPFAM" id="SSF54211">
    <property type="entry name" value="Ribosomal protein S5 domain 2-like"/>
    <property type="match status" value="1"/>
</dbReference>
<protein>
    <submittedName>
        <fullName evidence="5">GHMP kinase</fullName>
    </submittedName>
</protein>
<dbReference type="Proteomes" id="UP000305881">
    <property type="component" value="Chromosome"/>
</dbReference>
<dbReference type="GO" id="GO:0005524">
    <property type="term" value="F:ATP binding"/>
    <property type="evidence" value="ECO:0007669"/>
    <property type="project" value="InterPro"/>
</dbReference>
<keyword evidence="1" id="KW-0808">Transferase</keyword>
<gene>
    <name evidence="5" type="ORF">EQU24_09135</name>
</gene>
<dbReference type="KEGG" id="mbur:EQU24_09135"/>
<dbReference type="InterPro" id="IPR006204">
    <property type="entry name" value="GHMP_kinase_N_dom"/>
</dbReference>
<name>A0A4P9UPE9_METBY</name>
<feature type="domain" description="GHMP kinase N-terminal" evidence="3">
    <location>
        <begin position="63"/>
        <end position="128"/>
    </location>
</feature>
<proteinExistence type="predicted"/>
<dbReference type="InterPro" id="IPR020568">
    <property type="entry name" value="Ribosomal_Su5_D2-typ_SF"/>
</dbReference>
<dbReference type="STRING" id="675511.GCA_000341735_01201"/>
<evidence type="ECO:0000256" key="2">
    <source>
        <dbReference type="ARBA" id="ARBA00022777"/>
    </source>
</evidence>
<dbReference type="InterPro" id="IPR004422">
    <property type="entry name" value="RFAP_synthase"/>
</dbReference>
<keyword evidence="6" id="KW-1185">Reference proteome</keyword>
<sequence>MNVQYSKVSVIAPARLHMGFIDLSGALGRHFGSIGVALNEINTRLSIRPADHLTVTGMSASRAEKCARKLCAALNLPESFSIDVETSIPEHVGLGSGTQMSLAVGMGLNHYFGLNLTVRDIARLTDRGMRSGIGIGVFERGGLVVDGGRGERTVTPPVLAHMQIPDDWRIILVFDKRGQGLHGKQEIQAFEALPPFPQQEAARLCYLLMMQGLPAVAEHDIVRFGEVVTQLQRSVGEHFAPAQGGIFTSPEVAESMAWLEAQGCVAIGQTSWGPTGFCALLGAEQAEAITEQARRQFSRHPHLSFVTVGVSNSGGQVSAV</sequence>
<feature type="domain" description="GHMP kinase C-terminal" evidence="4">
    <location>
        <begin position="214"/>
        <end position="298"/>
    </location>
</feature>
<dbReference type="OrthoDB" id="1492801at2"/>
<dbReference type="NCBIfam" id="TIGR00144">
    <property type="entry name" value="beta_RFAP_syn"/>
    <property type="match status" value="1"/>
</dbReference>
<reference evidence="6" key="1">
    <citation type="journal article" date="2019" name="J. Bacteriol.">
        <title>A Mutagenic Screen Identifies a TonB-Dependent Receptor Required for the Lanthanide Metal Switch in the Type I Methanotroph 'Methylotuvimicrobium buryatense' 5GB1C.</title>
        <authorList>
            <person name="Groom J.D."/>
            <person name="Ford S.M."/>
            <person name="Pesesky M.W."/>
            <person name="Lidstrom M.E."/>
        </authorList>
    </citation>
    <scope>NUCLEOTIDE SEQUENCE [LARGE SCALE GENOMIC DNA]</scope>
    <source>
        <strain evidence="6">5GB1C</strain>
    </source>
</reference>
<organism evidence="5 6">
    <name type="scientific">Methylotuvimicrobium buryatense</name>
    <name type="common">Methylomicrobium buryatense</name>
    <dbReference type="NCBI Taxonomy" id="95641"/>
    <lineage>
        <taxon>Bacteria</taxon>
        <taxon>Pseudomonadati</taxon>
        <taxon>Pseudomonadota</taxon>
        <taxon>Gammaproteobacteria</taxon>
        <taxon>Methylococcales</taxon>
        <taxon>Methylococcaceae</taxon>
        <taxon>Methylotuvimicrobium</taxon>
    </lineage>
</organism>
<accession>A0A4P9UPE9</accession>
<dbReference type="InterPro" id="IPR013750">
    <property type="entry name" value="GHMP_kinase_C_dom"/>
</dbReference>
<dbReference type="GO" id="GO:0016301">
    <property type="term" value="F:kinase activity"/>
    <property type="evidence" value="ECO:0007669"/>
    <property type="project" value="UniProtKB-KW"/>
</dbReference>
<dbReference type="InterPro" id="IPR014721">
    <property type="entry name" value="Ribsml_uS5_D2-typ_fold_subgr"/>
</dbReference>
<dbReference type="PIRSF" id="PIRSF004884">
    <property type="entry name" value="Sugar_kin_arch"/>
    <property type="match status" value="1"/>
</dbReference>
<evidence type="ECO:0000313" key="6">
    <source>
        <dbReference type="Proteomes" id="UP000305881"/>
    </source>
</evidence>
<dbReference type="EMBL" id="CP035467">
    <property type="protein sequence ID" value="QCW82390.1"/>
    <property type="molecule type" value="Genomic_DNA"/>
</dbReference>
<dbReference type="Pfam" id="PF00288">
    <property type="entry name" value="GHMP_kinases_N"/>
    <property type="match status" value="1"/>
</dbReference>
<dbReference type="Gene3D" id="3.30.230.10">
    <property type="match status" value="1"/>
</dbReference>